<dbReference type="SUPFAM" id="SSF46548">
    <property type="entry name" value="alpha-helical ferredoxin"/>
    <property type="match status" value="1"/>
</dbReference>
<feature type="domain" description="4Fe-4S ferredoxin-type" evidence="6">
    <location>
        <begin position="31"/>
        <end position="92"/>
    </location>
</feature>
<protein>
    <submittedName>
        <fullName evidence="7">Quinone-modifying oxidoreductase subunit QmoC</fullName>
    </submittedName>
</protein>
<keyword evidence="4" id="KW-0408">Iron</keyword>
<gene>
    <name evidence="7" type="ORF">SAMN05660964_00402</name>
</gene>
<evidence type="ECO:0000256" key="5">
    <source>
        <dbReference type="ARBA" id="ARBA00023014"/>
    </source>
</evidence>
<evidence type="ECO:0000259" key="6">
    <source>
        <dbReference type="Pfam" id="PF13183"/>
    </source>
</evidence>
<reference evidence="7 8" key="1">
    <citation type="submission" date="2016-10" db="EMBL/GenBank/DDBJ databases">
        <authorList>
            <person name="de Groot N.N."/>
        </authorList>
    </citation>
    <scope>NUCLEOTIDE SEQUENCE [LARGE SCALE GENOMIC DNA]</scope>
    <source>
        <strain evidence="7 8">DSM 21228</strain>
    </source>
</reference>
<keyword evidence="1" id="KW-0004">4Fe-4S</keyword>
<dbReference type="OrthoDB" id="9794954at2"/>
<dbReference type="STRING" id="525918.SAMN05660964_00402"/>
<keyword evidence="5" id="KW-0411">Iron-sulfur</keyword>
<dbReference type="InterPro" id="IPR017896">
    <property type="entry name" value="4Fe4S_Fe-S-bd"/>
</dbReference>
<dbReference type="AlphaFoldDB" id="A0A1H3WE75"/>
<evidence type="ECO:0000313" key="7">
    <source>
        <dbReference type="EMBL" id="SDZ85131.1"/>
    </source>
</evidence>
<dbReference type="GO" id="GO:0016491">
    <property type="term" value="F:oxidoreductase activity"/>
    <property type="evidence" value="ECO:0007669"/>
    <property type="project" value="UniProtKB-KW"/>
</dbReference>
<dbReference type="PANTHER" id="PTHR43255">
    <property type="entry name" value="IRON-SULFUR-BINDING OXIDOREDUCTASE FADF-RELATED-RELATED"/>
    <property type="match status" value="1"/>
</dbReference>
<dbReference type="GO" id="GO:0005886">
    <property type="term" value="C:plasma membrane"/>
    <property type="evidence" value="ECO:0007669"/>
    <property type="project" value="TreeGrafter"/>
</dbReference>
<evidence type="ECO:0000256" key="3">
    <source>
        <dbReference type="ARBA" id="ARBA00023002"/>
    </source>
</evidence>
<keyword evidence="3" id="KW-0560">Oxidoreductase</keyword>
<proteinExistence type="predicted"/>
<dbReference type="PANTHER" id="PTHR43255:SF1">
    <property type="entry name" value="IRON-SULFUR-BINDING OXIDOREDUCTASE FADF-RELATED"/>
    <property type="match status" value="1"/>
</dbReference>
<evidence type="ECO:0000256" key="2">
    <source>
        <dbReference type="ARBA" id="ARBA00022723"/>
    </source>
</evidence>
<sequence length="211" mass="23585">MTTAVNQAMVEKYKGNFLKEVTDNVEEGNWVKMCMQCGVCSGSCPLGPHWDHPPQELFMMIRANKREEVLSSTSMWMCTSCYNCVARCPRGLPITHIMHGLAHYGKRMGMKPKNQPTEKFGQMFWDNLIKKGRVNELKLGLGLYFKDGFAEGVKVSMGKQKLGMNMMKAKRMSPMEILGGHGVSDLSGFHAMLKKAEELEAARVGANTDAK</sequence>
<keyword evidence="2" id="KW-0479">Metal-binding</keyword>
<keyword evidence="8" id="KW-1185">Reference proteome</keyword>
<evidence type="ECO:0000256" key="1">
    <source>
        <dbReference type="ARBA" id="ARBA00022485"/>
    </source>
</evidence>
<dbReference type="Gene3D" id="1.10.1060.10">
    <property type="entry name" value="Alpha-helical ferredoxin"/>
    <property type="match status" value="1"/>
</dbReference>
<dbReference type="InterPro" id="IPR051460">
    <property type="entry name" value="HdrC_iron-sulfur_subunit"/>
</dbReference>
<dbReference type="RefSeq" id="WP_093064864.1">
    <property type="nucleotide sequence ID" value="NZ_FNQP01000002.1"/>
</dbReference>
<dbReference type="GO" id="GO:0046872">
    <property type="term" value="F:metal ion binding"/>
    <property type="evidence" value="ECO:0007669"/>
    <property type="project" value="UniProtKB-KW"/>
</dbReference>
<evidence type="ECO:0000313" key="8">
    <source>
        <dbReference type="Proteomes" id="UP000199397"/>
    </source>
</evidence>
<accession>A0A1H3WE75</accession>
<name>A0A1H3WE75_9GAMM</name>
<dbReference type="InterPro" id="IPR017900">
    <property type="entry name" value="4Fe4S_Fe_S_CS"/>
</dbReference>
<dbReference type="EMBL" id="FNQP01000002">
    <property type="protein sequence ID" value="SDZ85131.1"/>
    <property type="molecule type" value="Genomic_DNA"/>
</dbReference>
<organism evidence="7 8">
    <name type="scientific">Thiothrix caldifontis</name>
    <dbReference type="NCBI Taxonomy" id="525918"/>
    <lineage>
        <taxon>Bacteria</taxon>
        <taxon>Pseudomonadati</taxon>
        <taxon>Pseudomonadota</taxon>
        <taxon>Gammaproteobacteria</taxon>
        <taxon>Thiotrichales</taxon>
        <taxon>Thiotrichaceae</taxon>
        <taxon>Thiothrix</taxon>
    </lineage>
</organism>
<dbReference type="GO" id="GO:0051539">
    <property type="term" value="F:4 iron, 4 sulfur cluster binding"/>
    <property type="evidence" value="ECO:0007669"/>
    <property type="project" value="UniProtKB-KW"/>
</dbReference>
<dbReference type="InterPro" id="IPR009051">
    <property type="entry name" value="Helical_ferredxn"/>
</dbReference>
<dbReference type="Proteomes" id="UP000199397">
    <property type="component" value="Unassembled WGS sequence"/>
</dbReference>
<evidence type="ECO:0000256" key="4">
    <source>
        <dbReference type="ARBA" id="ARBA00023004"/>
    </source>
</evidence>
<dbReference type="Pfam" id="PF13183">
    <property type="entry name" value="Fer4_8"/>
    <property type="match status" value="1"/>
</dbReference>
<dbReference type="PROSITE" id="PS00198">
    <property type="entry name" value="4FE4S_FER_1"/>
    <property type="match status" value="2"/>
</dbReference>